<feature type="compositionally biased region" description="Basic and acidic residues" evidence="2">
    <location>
        <begin position="165"/>
        <end position="174"/>
    </location>
</feature>
<feature type="compositionally biased region" description="Polar residues" evidence="2">
    <location>
        <begin position="177"/>
        <end position="186"/>
    </location>
</feature>
<name>A0A0V1D272_TRIBR</name>
<keyword evidence="4" id="KW-1185">Reference proteome</keyword>
<sequence length="496" mass="57031">MDYSFEAVEQQHGSLDYEQKSTTTTTVGGVKIVFFSATTTKFQLLQSTPNEQCGELYATTVGKYVSTCRSVRLIDYYGIYWAAAAESSVSVNGATVVAAAIRGKSKSTLRRMDRPERCRISTSCESFFSFDNTAAGCRFLADQVENEKKKQWKLEEQKDDDDTETLPRDDDDHQYYCSASSASPQSADGGCANCRLLRDKLVKTKRLLAEIDSTVRRLAEQHRVRADELTDARQRLRLAEQRRRLVEQKLEQPSALLAKENVDLRGQLAETRAYFERLDLESDQRIADMTNLLEQFQDALADKERQLFVAYAQLDHNRKQVEQYAAKIRHADAHAATQQDIIEGLQNQLDKQKAKSRACSKHRDDLLLKSASLSHELVWFKRETMREREYIRQQIEQLRRHVGQQRQLTTADDHQQLDANMLITLRDKIREVEEAIDEREMASRMLQLRLDDLKLGSEQQQQLSQLNYRHSFDQGSNVASGPATRSNRLYKSVRLK</sequence>
<organism evidence="3 4">
    <name type="scientific">Trichinella britovi</name>
    <name type="common">Parasitic roundworm</name>
    <dbReference type="NCBI Taxonomy" id="45882"/>
    <lineage>
        <taxon>Eukaryota</taxon>
        <taxon>Metazoa</taxon>
        <taxon>Ecdysozoa</taxon>
        <taxon>Nematoda</taxon>
        <taxon>Enoplea</taxon>
        <taxon>Dorylaimia</taxon>
        <taxon>Trichinellida</taxon>
        <taxon>Trichinellidae</taxon>
        <taxon>Trichinella</taxon>
    </lineage>
</organism>
<accession>A0A0V1D272</accession>
<evidence type="ECO:0000256" key="2">
    <source>
        <dbReference type="SAM" id="MobiDB-lite"/>
    </source>
</evidence>
<evidence type="ECO:0000256" key="1">
    <source>
        <dbReference type="SAM" id="Coils"/>
    </source>
</evidence>
<evidence type="ECO:0000313" key="4">
    <source>
        <dbReference type="Proteomes" id="UP000054653"/>
    </source>
</evidence>
<feature type="coiled-coil region" evidence="1">
    <location>
        <begin position="219"/>
        <end position="249"/>
    </location>
</feature>
<comment type="caution">
    <text evidence="3">The sequence shown here is derived from an EMBL/GenBank/DDBJ whole genome shotgun (WGS) entry which is preliminary data.</text>
</comment>
<proteinExistence type="predicted"/>
<feature type="compositionally biased region" description="Polar residues" evidence="2">
    <location>
        <begin position="473"/>
        <end position="489"/>
    </location>
</feature>
<dbReference type="AlphaFoldDB" id="A0A0V1D272"/>
<evidence type="ECO:0000313" key="3">
    <source>
        <dbReference type="EMBL" id="KRY55599.1"/>
    </source>
</evidence>
<feature type="region of interest" description="Disordered" evidence="2">
    <location>
        <begin position="150"/>
        <end position="188"/>
    </location>
</feature>
<dbReference type="EMBL" id="JYDI01000053">
    <property type="protein sequence ID" value="KRY55599.1"/>
    <property type="molecule type" value="Genomic_DNA"/>
</dbReference>
<reference evidence="3 4" key="1">
    <citation type="submission" date="2015-01" db="EMBL/GenBank/DDBJ databases">
        <title>Evolution of Trichinella species and genotypes.</title>
        <authorList>
            <person name="Korhonen P.K."/>
            <person name="Edoardo P."/>
            <person name="Giuseppe L.R."/>
            <person name="Gasser R.B."/>
        </authorList>
    </citation>
    <scope>NUCLEOTIDE SEQUENCE [LARGE SCALE GENOMIC DNA]</scope>
    <source>
        <strain evidence="3">ISS120</strain>
    </source>
</reference>
<dbReference type="Proteomes" id="UP000054653">
    <property type="component" value="Unassembled WGS sequence"/>
</dbReference>
<protein>
    <submittedName>
        <fullName evidence="3">Uncharacterized protein</fullName>
    </submittedName>
</protein>
<gene>
    <name evidence="3" type="ORF">T03_17706</name>
</gene>
<feature type="region of interest" description="Disordered" evidence="2">
    <location>
        <begin position="473"/>
        <end position="496"/>
    </location>
</feature>
<keyword evidence="1" id="KW-0175">Coiled coil</keyword>
<dbReference type="OrthoDB" id="5919645at2759"/>
<feature type="coiled-coil region" evidence="1">
    <location>
        <begin position="381"/>
        <end position="445"/>
    </location>
</feature>